<dbReference type="PATRIC" id="fig|1461584.3.peg.1674"/>
<feature type="transmembrane region" description="Helical" evidence="1">
    <location>
        <begin position="80"/>
        <end position="100"/>
    </location>
</feature>
<feature type="transmembrane region" description="Helical" evidence="1">
    <location>
        <begin position="120"/>
        <end position="140"/>
    </location>
</feature>
<keyword evidence="1" id="KW-1133">Transmembrane helix</keyword>
<dbReference type="EMBL" id="LN483070">
    <property type="protein sequence ID" value="CEA08345.1"/>
    <property type="molecule type" value="Genomic_DNA"/>
</dbReference>
<name>A0A078MQ13_9MICC</name>
<evidence type="ECO:0000256" key="1">
    <source>
        <dbReference type="SAM" id="Phobius"/>
    </source>
</evidence>
<gene>
    <name evidence="2" type="ORF">BN1051_01687</name>
</gene>
<sequence>MARTDLIPAWLRRTGIEVAGWTLVALGLAALVLPGPGLLMIAAGLAVLSLRYAWAHRWLRPVKVRAFKAAEEGVRTWPRIALAVAGALALMAAGVTWGLWRRVPHWWPLHEDWWLPGGWATGGTLIGSGCIAVALVVYSYRRFRGAGRPGPAGRA</sequence>
<keyword evidence="1 2" id="KW-0812">Transmembrane</keyword>
<organism evidence="2">
    <name type="scientific">Arthrobacter saudimassiliensis</name>
    <dbReference type="NCBI Taxonomy" id="1461584"/>
    <lineage>
        <taxon>Bacteria</taxon>
        <taxon>Bacillati</taxon>
        <taxon>Actinomycetota</taxon>
        <taxon>Actinomycetes</taxon>
        <taxon>Micrococcales</taxon>
        <taxon>Micrococcaceae</taxon>
        <taxon>Arthrobacter</taxon>
    </lineage>
</organism>
<reference evidence="2" key="1">
    <citation type="submission" date="2014-07" db="EMBL/GenBank/DDBJ databases">
        <authorList>
            <person name="Urmite Genomes Urmite Genomes"/>
        </authorList>
    </citation>
    <scope>NUCLEOTIDE SEQUENCE</scope>
    <source>
        <strain evidence="2">11W110_air</strain>
    </source>
</reference>
<accession>A0A078MQ13</accession>
<dbReference type="AlphaFoldDB" id="A0A078MQ13"/>
<feature type="transmembrane region" description="Helical" evidence="1">
    <location>
        <begin position="39"/>
        <end position="59"/>
    </location>
</feature>
<evidence type="ECO:0000313" key="2">
    <source>
        <dbReference type="EMBL" id="CEA08345.1"/>
    </source>
</evidence>
<keyword evidence="1" id="KW-0472">Membrane</keyword>
<protein>
    <submittedName>
        <fullName evidence="2">Putative transmembrane protein (PGPGW)</fullName>
    </submittedName>
</protein>
<dbReference type="Pfam" id="PF09656">
    <property type="entry name" value="PGPGW"/>
    <property type="match status" value="1"/>
</dbReference>
<dbReference type="InterPro" id="IPR019099">
    <property type="entry name" value="Uncharacterised_PGPGW_TM"/>
</dbReference>
<proteinExistence type="predicted"/>